<evidence type="ECO:0000313" key="2">
    <source>
        <dbReference type="Proteomes" id="UP000463470"/>
    </source>
</evidence>
<proteinExistence type="predicted"/>
<accession>A0A845L5L7</accession>
<dbReference type="RefSeq" id="WP_161259039.1">
    <property type="nucleotide sequence ID" value="NZ_WXEY01000014.1"/>
</dbReference>
<comment type="caution">
    <text evidence="1">The sequence shown here is derived from an EMBL/GenBank/DDBJ whole genome shotgun (WGS) entry which is preliminary data.</text>
</comment>
<keyword evidence="2" id="KW-1185">Reference proteome</keyword>
<evidence type="ECO:0000313" key="1">
    <source>
        <dbReference type="EMBL" id="MZP30519.1"/>
    </source>
</evidence>
<organism evidence="1 2">
    <name type="scientific">Heliomicrobium undosum</name>
    <dbReference type="NCBI Taxonomy" id="121734"/>
    <lineage>
        <taxon>Bacteria</taxon>
        <taxon>Bacillati</taxon>
        <taxon>Bacillota</taxon>
        <taxon>Clostridia</taxon>
        <taxon>Eubacteriales</taxon>
        <taxon>Heliobacteriaceae</taxon>
        <taxon>Heliomicrobium</taxon>
    </lineage>
</organism>
<protein>
    <submittedName>
        <fullName evidence="1">EcsC family protein</fullName>
    </submittedName>
</protein>
<dbReference type="PANTHER" id="PTHR41260">
    <property type="entry name" value="PROTEIN ECSC"/>
    <property type="match status" value="1"/>
</dbReference>
<dbReference type="EMBL" id="WXEY01000014">
    <property type="protein sequence ID" value="MZP30519.1"/>
    <property type="molecule type" value="Genomic_DNA"/>
</dbReference>
<gene>
    <name evidence="1" type="ORF">GTO91_12420</name>
</gene>
<dbReference type="AlphaFoldDB" id="A0A845L5L7"/>
<dbReference type="Proteomes" id="UP000463470">
    <property type="component" value="Unassembled WGS sequence"/>
</dbReference>
<reference evidence="1 2" key="1">
    <citation type="submission" date="2020-01" db="EMBL/GenBank/DDBJ databases">
        <title>Whole-genome sequence of Heliobacterium undosum DSM 13378.</title>
        <authorList>
            <person name="Kyndt J.A."/>
            <person name="Meyer T.E."/>
        </authorList>
    </citation>
    <scope>NUCLEOTIDE SEQUENCE [LARGE SCALE GENOMIC DNA]</scope>
    <source>
        <strain evidence="1 2">DSM 13378</strain>
    </source>
</reference>
<dbReference type="PANTHER" id="PTHR41260:SF1">
    <property type="entry name" value="PROTEIN ECSC"/>
    <property type="match status" value="1"/>
</dbReference>
<dbReference type="InterPro" id="IPR024787">
    <property type="entry name" value="EcsC"/>
</dbReference>
<sequence length="259" mass="29546">MNERTEKTLQDEYTSRVVESLIRWDNEMRDTRAGFFDKMTRKLQQKVDDLIPESIHKAITVALETVVKGFLAGIALLPASTEPRPGALAQMDDEAQRIIDRYKKIAAIEGAGTGMGGAVLAAVDFPALITIKLKMLQEIAWLYGYDARTPQERNYLVHVFLLAFASGDVQREIYETVRRWDRLPVTSLRPESSQFDWRRFYKEYRDGIDTRKLLGFLPVVGAPVNAWANYSLAGDLGETAQKAFQLRFLQPMVKELQRD</sequence>
<dbReference type="OrthoDB" id="1705901at2"/>
<name>A0A845L5L7_9FIRM</name>
<dbReference type="Pfam" id="PF12787">
    <property type="entry name" value="EcsC"/>
    <property type="match status" value="1"/>
</dbReference>